<comment type="caution">
    <text evidence="3">The sequence shown here is derived from an EMBL/GenBank/DDBJ whole genome shotgun (WGS) entry which is preliminary data.</text>
</comment>
<feature type="transmembrane region" description="Helical" evidence="1">
    <location>
        <begin position="48"/>
        <end position="74"/>
    </location>
</feature>
<organism evidence="3 4">
    <name type="scientific">Paenibacillus contaminans</name>
    <dbReference type="NCBI Taxonomy" id="450362"/>
    <lineage>
        <taxon>Bacteria</taxon>
        <taxon>Bacillati</taxon>
        <taxon>Bacillota</taxon>
        <taxon>Bacilli</taxon>
        <taxon>Bacillales</taxon>
        <taxon>Paenibacillaceae</taxon>
        <taxon>Paenibacillus</taxon>
    </lineage>
</organism>
<keyword evidence="1" id="KW-0812">Transmembrane</keyword>
<dbReference type="Proteomes" id="UP000250369">
    <property type="component" value="Unassembled WGS sequence"/>
</dbReference>
<dbReference type="AlphaFoldDB" id="A0A329MU62"/>
<keyword evidence="1" id="KW-1133">Transmembrane helix</keyword>
<protein>
    <submittedName>
        <fullName evidence="3">DUF4179 domain-containing protein</fullName>
    </submittedName>
</protein>
<dbReference type="InterPro" id="IPR025436">
    <property type="entry name" value="DUF4179"/>
</dbReference>
<gene>
    <name evidence="3" type="ORF">DQG23_02690</name>
</gene>
<proteinExistence type="predicted"/>
<dbReference type="Pfam" id="PF13786">
    <property type="entry name" value="DUF4179"/>
    <property type="match status" value="1"/>
</dbReference>
<evidence type="ECO:0000256" key="1">
    <source>
        <dbReference type="SAM" id="Phobius"/>
    </source>
</evidence>
<accession>A0A329MU62</accession>
<keyword evidence="4" id="KW-1185">Reference proteome</keyword>
<feature type="domain" description="DUF4179" evidence="2">
    <location>
        <begin position="43"/>
        <end position="130"/>
    </location>
</feature>
<name>A0A329MU62_9BACL</name>
<evidence type="ECO:0000313" key="3">
    <source>
        <dbReference type="EMBL" id="RAV23120.1"/>
    </source>
</evidence>
<dbReference type="OrthoDB" id="2563989at2"/>
<evidence type="ECO:0000313" key="4">
    <source>
        <dbReference type="Proteomes" id="UP000250369"/>
    </source>
</evidence>
<keyword evidence="1" id="KW-0472">Membrane</keyword>
<dbReference type="EMBL" id="QMFB01000001">
    <property type="protein sequence ID" value="RAV23120.1"/>
    <property type="molecule type" value="Genomic_DNA"/>
</dbReference>
<dbReference type="RefSeq" id="WP_113029230.1">
    <property type="nucleotide sequence ID" value="NZ_QMFB01000001.1"/>
</dbReference>
<evidence type="ECO:0000259" key="2">
    <source>
        <dbReference type="Pfam" id="PF13786"/>
    </source>
</evidence>
<sequence length="253" mass="27901">MSISKKIEQALTKHVEEIEIPEEVDQRVRQAFIQFHQQKETNKMKKKLIVFSIAAAVLIPTGVFASIGGSSYFFNKEANINGLVDNGVKQALSEGSSVPLDVKIKDQGITVHFKELYTEDTKILIHYSMELEDGSLVPYVFDTTGLNVRSDGKENGKQTENPTYQQSGLEGFNVLPFIGTDKKDNLPFYLTDSAGKEIETGIAEKDKPEGVIAFVTSGTKLPQSVDLNVNINRIGTMTGSWKGKISIDVGKIK</sequence>
<reference evidence="3 4" key="1">
    <citation type="journal article" date="2009" name="Int. J. Syst. Evol. Microbiol.">
        <title>Paenibacillus contaminans sp. nov., isolated from a contaminated laboratory plate.</title>
        <authorList>
            <person name="Chou J.H."/>
            <person name="Lee J.H."/>
            <person name="Lin M.C."/>
            <person name="Chang P.S."/>
            <person name="Arun A.B."/>
            <person name="Young C.C."/>
            <person name="Chen W.M."/>
        </authorList>
    </citation>
    <scope>NUCLEOTIDE SEQUENCE [LARGE SCALE GENOMIC DNA]</scope>
    <source>
        <strain evidence="3 4">CKOBP-6</strain>
    </source>
</reference>
<dbReference type="Gene3D" id="2.60.40.1630">
    <property type="entry name" value="bacillus anthracis domain"/>
    <property type="match status" value="1"/>
</dbReference>